<accession>A0ABW5ZLQ5</accession>
<evidence type="ECO:0000313" key="7">
    <source>
        <dbReference type="Proteomes" id="UP001597561"/>
    </source>
</evidence>
<comment type="caution">
    <text evidence="6">The sequence shown here is derived from an EMBL/GenBank/DDBJ whole genome shotgun (WGS) entry which is preliminary data.</text>
</comment>
<keyword evidence="4 6" id="KW-0067">ATP-binding</keyword>
<dbReference type="Pfam" id="PF00005">
    <property type="entry name" value="ABC_tran"/>
    <property type="match status" value="1"/>
</dbReference>
<proteinExistence type="inferred from homology"/>
<protein>
    <submittedName>
        <fullName evidence="6">ABC transporter ATP-binding protein</fullName>
    </submittedName>
</protein>
<comment type="similarity">
    <text evidence="1">Belongs to the ABC transporter superfamily.</text>
</comment>
<feature type="domain" description="ABC transporter" evidence="5">
    <location>
        <begin position="2"/>
        <end position="235"/>
    </location>
</feature>
<dbReference type="InterPro" id="IPR017911">
    <property type="entry name" value="MacB-like_ATP-bd"/>
</dbReference>
<dbReference type="SUPFAM" id="SSF52540">
    <property type="entry name" value="P-loop containing nucleoside triphosphate hydrolases"/>
    <property type="match status" value="1"/>
</dbReference>
<dbReference type="PROSITE" id="PS50893">
    <property type="entry name" value="ABC_TRANSPORTER_2"/>
    <property type="match status" value="1"/>
</dbReference>
<dbReference type="InterPro" id="IPR017871">
    <property type="entry name" value="ABC_transporter-like_CS"/>
</dbReference>
<dbReference type="PANTHER" id="PTHR42798:SF7">
    <property type="entry name" value="ALPHA-D-RIBOSE 1-METHYLPHOSPHONATE 5-TRIPHOSPHATE SYNTHASE SUBUNIT PHNL"/>
    <property type="match status" value="1"/>
</dbReference>
<evidence type="ECO:0000259" key="5">
    <source>
        <dbReference type="PROSITE" id="PS50893"/>
    </source>
</evidence>
<dbReference type="GO" id="GO:0005524">
    <property type="term" value="F:ATP binding"/>
    <property type="evidence" value="ECO:0007669"/>
    <property type="project" value="UniProtKB-KW"/>
</dbReference>
<evidence type="ECO:0000256" key="3">
    <source>
        <dbReference type="ARBA" id="ARBA00022741"/>
    </source>
</evidence>
<name>A0ABW5ZLQ5_9BACL</name>
<dbReference type="InterPro" id="IPR003593">
    <property type="entry name" value="AAA+_ATPase"/>
</dbReference>
<dbReference type="InterPro" id="IPR003439">
    <property type="entry name" value="ABC_transporter-like_ATP-bd"/>
</dbReference>
<dbReference type="PROSITE" id="PS00211">
    <property type="entry name" value="ABC_TRANSPORTER_1"/>
    <property type="match status" value="1"/>
</dbReference>
<evidence type="ECO:0000313" key="6">
    <source>
        <dbReference type="EMBL" id="MFD2913511.1"/>
    </source>
</evidence>
<dbReference type="SMART" id="SM00382">
    <property type="entry name" value="AAA"/>
    <property type="match status" value="1"/>
</dbReference>
<dbReference type="InterPro" id="IPR027417">
    <property type="entry name" value="P-loop_NTPase"/>
</dbReference>
<reference evidence="7" key="1">
    <citation type="journal article" date="2019" name="Int. J. Syst. Evol. Microbiol.">
        <title>The Global Catalogue of Microorganisms (GCM) 10K type strain sequencing project: providing services to taxonomists for standard genome sequencing and annotation.</title>
        <authorList>
            <consortium name="The Broad Institute Genomics Platform"/>
            <consortium name="The Broad Institute Genome Sequencing Center for Infectious Disease"/>
            <person name="Wu L."/>
            <person name="Ma J."/>
        </authorList>
    </citation>
    <scope>NUCLEOTIDE SEQUENCE [LARGE SCALE GENOMIC DNA]</scope>
    <source>
        <strain evidence="7">KCTC 13528</strain>
    </source>
</reference>
<dbReference type="PANTHER" id="PTHR42798">
    <property type="entry name" value="LIPOPROTEIN-RELEASING SYSTEM ATP-BINDING PROTEIN LOLD"/>
    <property type="match status" value="1"/>
</dbReference>
<dbReference type="Gene3D" id="3.40.50.300">
    <property type="entry name" value="P-loop containing nucleotide triphosphate hydrolases"/>
    <property type="match status" value="1"/>
</dbReference>
<dbReference type="EMBL" id="JBHUPG010000031">
    <property type="protein sequence ID" value="MFD2913511.1"/>
    <property type="molecule type" value="Genomic_DNA"/>
</dbReference>
<evidence type="ECO:0000256" key="4">
    <source>
        <dbReference type="ARBA" id="ARBA00022840"/>
    </source>
</evidence>
<sequence>MIHLEKIEKEFLQGQEKTSVLKGVDLEIKKGEFVAVMGPSGSGKSTLLQLLGGLDVPTEGKIEIDGSPLHQMKEKERTVFRRKNIGFVFQNYQLLPTLTVEENIAFPLHAEGKITSEKSRRVQELINSVGLKDVSNKRINLLSGGQQQRVAIARALIQNPAVLLADEPTGNLDREKAEEILALLSTFHAKHKQTIIMVTHDIFAAGFADRIILFKNGRIDQIISRKDDNYAQYLAHFMA</sequence>
<keyword evidence="7" id="KW-1185">Reference proteome</keyword>
<keyword evidence="2" id="KW-0813">Transport</keyword>
<gene>
    <name evidence="6" type="ORF">ACFS5P_16610</name>
</gene>
<evidence type="ECO:0000256" key="1">
    <source>
        <dbReference type="ARBA" id="ARBA00005417"/>
    </source>
</evidence>
<keyword evidence="3" id="KW-0547">Nucleotide-binding</keyword>
<dbReference type="RefSeq" id="WP_204728429.1">
    <property type="nucleotide sequence ID" value="NZ_JAFBDK010000003.1"/>
</dbReference>
<organism evidence="6 7">
    <name type="scientific">Jeotgalibacillus terrae</name>
    <dbReference type="NCBI Taxonomy" id="587735"/>
    <lineage>
        <taxon>Bacteria</taxon>
        <taxon>Bacillati</taxon>
        <taxon>Bacillota</taxon>
        <taxon>Bacilli</taxon>
        <taxon>Bacillales</taxon>
        <taxon>Caryophanaceae</taxon>
        <taxon>Jeotgalibacillus</taxon>
    </lineage>
</organism>
<dbReference type="Proteomes" id="UP001597561">
    <property type="component" value="Unassembled WGS sequence"/>
</dbReference>
<evidence type="ECO:0000256" key="2">
    <source>
        <dbReference type="ARBA" id="ARBA00022448"/>
    </source>
</evidence>
<dbReference type="CDD" id="cd03255">
    <property type="entry name" value="ABC_MJ0796_LolCDE_FtsE"/>
    <property type="match status" value="1"/>
</dbReference>